<comment type="caution">
    <text evidence="1">The sequence shown here is derived from an EMBL/GenBank/DDBJ whole genome shotgun (WGS) entry which is preliminary data.</text>
</comment>
<dbReference type="Proteomes" id="UP000683925">
    <property type="component" value="Unassembled WGS sequence"/>
</dbReference>
<accession>A0A8S1TQF9</accession>
<reference evidence="1" key="1">
    <citation type="submission" date="2021-01" db="EMBL/GenBank/DDBJ databases">
        <authorList>
            <consortium name="Genoscope - CEA"/>
            <person name="William W."/>
        </authorList>
    </citation>
    <scope>NUCLEOTIDE SEQUENCE</scope>
</reference>
<evidence type="ECO:0000313" key="1">
    <source>
        <dbReference type="EMBL" id="CAD8153682.1"/>
    </source>
</evidence>
<organism evidence="1 2">
    <name type="scientific">Paramecium octaurelia</name>
    <dbReference type="NCBI Taxonomy" id="43137"/>
    <lineage>
        <taxon>Eukaryota</taxon>
        <taxon>Sar</taxon>
        <taxon>Alveolata</taxon>
        <taxon>Ciliophora</taxon>
        <taxon>Intramacronucleata</taxon>
        <taxon>Oligohymenophorea</taxon>
        <taxon>Peniculida</taxon>
        <taxon>Parameciidae</taxon>
        <taxon>Paramecium</taxon>
    </lineage>
</organism>
<keyword evidence="2" id="KW-1185">Reference proteome</keyword>
<name>A0A8S1TQF9_PAROT</name>
<evidence type="ECO:0000313" key="2">
    <source>
        <dbReference type="Proteomes" id="UP000683925"/>
    </source>
</evidence>
<gene>
    <name evidence="1" type="ORF">POCTA_138.1.T0280127</name>
</gene>
<sequence>MSLIKCFALYDCSKEQFYLISGDKAFLATQISTIKLELQSKLIEIKSQLLQSFQFKSTLGCYQCQRDATQRYYFILLSNPELQEKCQTKTLDQISKYIQEVPKYNQLSSEELQNQKQKAIENLIEDCENQLRRDTKANHDSVIDYEQEGLLISNSGNVFNSNQNIFQSQANLRHGFNTDKDFSIETLTKVFRCFMMYDYNRQFFFMFIRRGFPIDKTWSNERNKLEKEIMKKLLDPDDPKAKPQEPPLTFKYKGDFGVYQARYDKSAKCYFILLSRFGVKEDFQKSLVNKIYDEIQKIKNYITLKYDSLEHKVKRNVEQLINNYEDEIIQYMDQNLVDQKLFEKKYQILQQNPVQIYQEEKRSPLVEQQNNEMKDALIIQQQYILDEDDIIPQMTELNEKNDKQQLYYSHNNLTNNKLKKMRSS</sequence>
<proteinExistence type="predicted"/>
<dbReference type="OrthoDB" id="304777at2759"/>
<protein>
    <submittedName>
        <fullName evidence="1">Uncharacterized protein</fullName>
    </submittedName>
</protein>
<dbReference type="OMA" id="YDSLEHK"/>
<dbReference type="AlphaFoldDB" id="A0A8S1TQF9"/>
<dbReference type="EMBL" id="CAJJDP010000028">
    <property type="protein sequence ID" value="CAD8153682.1"/>
    <property type="molecule type" value="Genomic_DNA"/>
</dbReference>